<accession>A0A517XU67</accession>
<organism evidence="10 11">
    <name type="scientific">Urbifossiella limnaea</name>
    <dbReference type="NCBI Taxonomy" id="2528023"/>
    <lineage>
        <taxon>Bacteria</taxon>
        <taxon>Pseudomonadati</taxon>
        <taxon>Planctomycetota</taxon>
        <taxon>Planctomycetia</taxon>
        <taxon>Gemmatales</taxon>
        <taxon>Gemmataceae</taxon>
        <taxon>Urbifossiella</taxon>
    </lineage>
</organism>
<feature type="transmembrane region" description="Helical" evidence="7">
    <location>
        <begin position="317"/>
        <end position="338"/>
    </location>
</feature>
<keyword evidence="3 7" id="KW-0812">Transmembrane</keyword>
<dbReference type="Proteomes" id="UP000319576">
    <property type="component" value="Chromosome"/>
</dbReference>
<evidence type="ECO:0000256" key="4">
    <source>
        <dbReference type="ARBA" id="ARBA00022989"/>
    </source>
</evidence>
<keyword evidence="2" id="KW-1003">Cell membrane</keyword>
<dbReference type="OrthoDB" id="9775474at2"/>
<dbReference type="InterPro" id="IPR003838">
    <property type="entry name" value="ABC3_permease_C"/>
</dbReference>
<dbReference type="GO" id="GO:0016787">
    <property type="term" value="F:hydrolase activity"/>
    <property type="evidence" value="ECO:0007669"/>
    <property type="project" value="UniProtKB-KW"/>
</dbReference>
<dbReference type="EMBL" id="CP036273">
    <property type="protein sequence ID" value="QDU21052.1"/>
    <property type="molecule type" value="Genomic_DNA"/>
</dbReference>
<keyword evidence="10" id="KW-0547">Nucleotide-binding</keyword>
<comment type="subcellular location">
    <subcellularLocation>
        <location evidence="1">Cell membrane</location>
        <topology evidence="1">Multi-pass membrane protein</topology>
    </subcellularLocation>
</comment>
<feature type="transmembrane region" description="Helical" evidence="7">
    <location>
        <begin position="19"/>
        <end position="38"/>
    </location>
</feature>
<gene>
    <name evidence="10" type="primary">macB_4</name>
    <name evidence="10" type="ORF">ETAA1_30160</name>
</gene>
<evidence type="ECO:0000256" key="6">
    <source>
        <dbReference type="ARBA" id="ARBA00038076"/>
    </source>
</evidence>
<proteinExistence type="inferred from homology"/>
<dbReference type="PANTHER" id="PTHR30572">
    <property type="entry name" value="MEMBRANE COMPONENT OF TRANSPORTER-RELATED"/>
    <property type="match status" value="1"/>
</dbReference>
<evidence type="ECO:0000313" key="11">
    <source>
        <dbReference type="Proteomes" id="UP000319576"/>
    </source>
</evidence>
<keyword evidence="11" id="KW-1185">Reference proteome</keyword>
<dbReference type="GO" id="GO:0022857">
    <property type="term" value="F:transmembrane transporter activity"/>
    <property type="evidence" value="ECO:0007669"/>
    <property type="project" value="TreeGrafter"/>
</dbReference>
<dbReference type="AlphaFoldDB" id="A0A517XU67"/>
<evidence type="ECO:0000259" key="8">
    <source>
        <dbReference type="Pfam" id="PF02687"/>
    </source>
</evidence>
<evidence type="ECO:0000256" key="3">
    <source>
        <dbReference type="ARBA" id="ARBA00022692"/>
    </source>
</evidence>
<feature type="transmembrane region" description="Helical" evidence="7">
    <location>
        <begin position="358"/>
        <end position="377"/>
    </location>
</feature>
<evidence type="ECO:0000313" key="10">
    <source>
        <dbReference type="EMBL" id="QDU21052.1"/>
    </source>
</evidence>
<dbReference type="RefSeq" id="WP_145239658.1">
    <property type="nucleotide sequence ID" value="NZ_CP036273.1"/>
</dbReference>
<keyword evidence="4 7" id="KW-1133">Transmembrane helix</keyword>
<evidence type="ECO:0000256" key="7">
    <source>
        <dbReference type="SAM" id="Phobius"/>
    </source>
</evidence>
<comment type="similarity">
    <text evidence="6">Belongs to the ABC-4 integral membrane protein family.</text>
</comment>
<sequence>MYFVTFLAKNLLRRRTRTLLTVIGLAVAVAAVVAMMAVGHNIESAVERAFDGRRVDLIVQQAGRSGGLNSDFGETFVHKARELPGVAAVAEGVVNLVDVTRASGTSDQVMIQGWRPDNFGYDDFTLKAGRKLAGGDRRKVMLGATLAGNLGKGVGETVVFGRDDPDDPSNRYEVVGVFDSPVIFEQGSAIVSIEDARALTGMRVTGFSVRVRRSPDVDHDAAVEDARKGIEALRDPADPTARLAAQRPESYINNLSHLKMLRAVSWLVSALGLVVGVIGMLNTMIMSVVERTQEIGILRAVGWPPARVIGMVLGESVLLGVMAAALGTAGAVGATYLLTRFPQVNGFIEPGVSPAVAARGFGLTVLIGLVGGLYPAVRAARLLPTEAIRHD</sequence>
<dbReference type="GO" id="GO:0005886">
    <property type="term" value="C:plasma membrane"/>
    <property type="evidence" value="ECO:0007669"/>
    <property type="project" value="UniProtKB-SubCell"/>
</dbReference>
<dbReference type="KEGG" id="uli:ETAA1_30160"/>
<dbReference type="InterPro" id="IPR025857">
    <property type="entry name" value="MacB_PCD"/>
</dbReference>
<keyword evidence="10" id="KW-0378">Hydrolase</keyword>
<evidence type="ECO:0000256" key="1">
    <source>
        <dbReference type="ARBA" id="ARBA00004651"/>
    </source>
</evidence>
<dbReference type="Pfam" id="PF02687">
    <property type="entry name" value="FtsX"/>
    <property type="match status" value="1"/>
</dbReference>
<feature type="domain" description="MacB-like periplasmic core" evidence="9">
    <location>
        <begin position="18"/>
        <end position="227"/>
    </location>
</feature>
<dbReference type="Pfam" id="PF12704">
    <property type="entry name" value="MacB_PCD"/>
    <property type="match status" value="1"/>
</dbReference>
<dbReference type="EC" id="3.6.3.-" evidence="10"/>
<evidence type="ECO:0000256" key="2">
    <source>
        <dbReference type="ARBA" id="ARBA00022475"/>
    </source>
</evidence>
<feature type="transmembrane region" description="Helical" evidence="7">
    <location>
        <begin position="263"/>
        <end position="289"/>
    </location>
</feature>
<evidence type="ECO:0000259" key="9">
    <source>
        <dbReference type="Pfam" id="PF12704"/>
    </source>
</evidence>
<keyword evidence="5 7" id="KW-0472">Membrane</keyword>
<protein>
    <submittedName>
        <fullName evidence="10">Macrolide export ATP-binding/permease protein MacB</fullName>
        <ecNumber evidence="10">3.6.3.-</ecNumber>
    </submittedName>
</protein>
<dbReference type="GO" id="GO:0005524">
    <property type="term" value="F:ATP binding"/>
    <property type="evidence" value="ECO:0007669"/>
    <property type="project" value="UniProtKB-KW"/>
</dbReference>
<dbReference type="InterPro" id="IPR050250">
    <property type="entry name" value="Macrolide_Exporter_MacB"/>
</dbReference>
<name>A0A517XU67_9BACT</name>
<feature type="domain" description="ABC3 transporter permease C-terminal" evidence="8">
    <location>
        <begin position="267"/>
        <end position="382"/>
    </location>
</feature>
<evidence type="ECO:0000256" key="5">
    <source>
        <dbReference type="ARBA" id="ARBA00023136"/>
    </source>
</evidence>
<keyword evidence="10" id="KW-0067">ATP-binding</keyword>
<reference evidence="10 11" key="1">
    <citation type="submission" date="2019-02" db="EMBL/GenBank/DDBJ databases">
        <title>Deep-cultivation of Planctomycetes and their phenomic and genomic characterization uncovers novel biology.</title>
        <authorList>
            <person name="Wiegand S."/>
            <person name="Jogler M."/>
            <person name="Boedeker C."/>
            <person name="Pinto D."/>
            <person name="Vollmers J."/>
            <person name="Rivas-Marin E."/>
            <person name="Kohn T."/>
            <person name="Peeters S.H."/>
            <person name="Heuer A."/>
            <person name="Rast P."/>
            <person name="Oberbeckmann S."/>
            <person name="Bunk B."/>
            <person name="Jeske O."/>
            <person name="Meyerdierks A."/>
            <person name="Storesund J.E."/>
            <person name="Kallscheuer N."/>
            <person name="Luecker S."/>
            <person name="Lage O.M."/>
            <person name="Pohl T."/>
            <person name="Merkel B.J."/>
            <person name="Hornburger P."/>
            <person name="Mueller R.-W."/>
            <person name="Bruemmer F."/>
            <person name="Labrenz M."/>
            <person name="Spormann A.M."/>
            <person name="Op den Camp H."/>
            <person name="Overmann J."/>
            <person name="Amann R."/>
            <person name="Jetten M.S.M."/>
            <person name="Mascher T."/>
            <person name="Medema M.H."/>
            <person name="Devos D.P."/>
            <person name="Kaster A.-K."/>
            <person name="Ovreas L."/>
            <person name="Rohde M."/>
            <person name="Galperin M.Y."/>
            <person name="Jogler C."/>
        </authorList>
    </citation>
    <scope>NUCLEOTIDE SEQUENCE [LARGE SCALE GENOMIC DNA]</scope>
    <source>
        <strain evidence="10 11">ETA_A1</strain>
    </source>
</reference>
<dbReference type="PANTHER" id="PTHR30572:SF4">
    <property type="entry name" value="ABC TRANSPORTER PERMEASE YTRF"/>
    <property type="match status" value="1"/>
</dbReference>